<evidence type="ECO:0000313" key="1">
    <source>
        <dbReference type="EMBL" id="CAD8887564.1"/>
    </source>
</evidence>
<gene>
    <name evidence="1" type="ORF">CHYS00102_LOCUS14762</name>
</gene>
<name>A0A7S1FSY9_9STRA</name>
<organism evidence="1">
    <name type="scientific">Corethron hystrix</name>
    <dbReference type="NCBI Taxonomy" id="216773"/>
    <lineage>
        <taxon>Eukaryota</taxon>
        <taxon>Sar</taxon>
        <taxon>Stramenopiles</taxon>
        <taxon>Ochrophyta</taxon>
        <taxon>Bacillariophyta</taxon>
        <taxon>Coscinodiscophyceae</taxon>
        <taxon>Corethrophycidae</taxon>
        <taxon>Corethrales</taxon>
        <taxon>Corethraceae</taxon>
        <taxon>Corethron</taxon>
    </lineage>
</organism>
<accession>A0A7S1FSY9</accession>
<protein>
    <submittedName>
        <fullName evidence="1">Uncharacterized protein</fullName>
    </submittedName>
</protein>
<dbReference type="EMBL" id="HBFR01020501">
    <property type="protein sequence ID" value="CAD8887564.1"/>
    <property type="molecule type" value="Transcribed_RNA"/>
</dbReference>
<sequence>MICEVVRKTGRRDLIRWAEAFDSNWGRFTRLAKKGNLDGLRRLKKNICPWSPDAYKALARGGNLHVIQWLWEEGCPRVTDMHVEAAKGGHLQVLRWMWAEDLLEDYEGPGVC</sequence>
<dbReference type="AlphaFoldDB" id="A0A7S1FSY9"/>
<dbReference type="SUPFAM" id="SSF140860">
    <property type="entry name" value="Pseudo ankyrin repeat-like"/>
    <property type="match status" value="1"/>
</dbReference>
<proteinExistence type="predicted"/>
<reference evidence="1" key="1">
    <citation type="submission" date="2021-01" db="EMBL/GenBank/DDBJ databases">
        <authorList>
            <person name="Corre E."/>
            <person name="Pelletier E."/>
            <person name="Niang G."/>
            <person name="Scheremetjew M."/>
            <person name="Finn R."/>
            <person name="Kale V."/>
            <person name="Holt S."/>
            <person name="Cochrane G."/>
            <person name="Meng A."/>
            <person name="Brown T."/>
            <person name="Cohen L."/>
        </authorList>
    </citation>
    <scope>NUCLEOTIDE SEQUENCE</scope>
    <source>
        <strain evidence="1">308</strain>
    </source>
</reference>